<dbReference type="EnsemblPlants" id="MELO3C008820.2.1">
    <property type="protein sequence ID" value="MELO3C008820.2.1"/>
    <property type="gene ID" value="MELO3C008820.2"/>
</dbReference>
<dbReference type="Gramene" id="MELO3C008820.2.1">
    <property type="protein sequence ID" value="MELO3C008820.2.1"/>
    <property type="gene ID" value="MELO3C008820.2"/>
</dbReference>
<name>A0A9I9CUM1_CUCME</name>
<evidence type="ECO:0000313" key="2">
    <source>
        <dbReference type="EnsemblPlants" id="MELO3C008820.2.1"/>
    </source>
</evidence>
<feature type="compositionally biased region" description="Basic and acidic residues" evidence="1">
    <location>
        <begin position="1"/>
        <end position="10"/>
    </location>
</feature>
<accession>A0A9I9CUM1</accession>
<protein>
    <submittedName>
        <fullName evidence="2">Uncharacterized protein</fullName>
    </submittedName>
</protein>
<evidence type="ECO:0000256" key="1">
    <source>
        <dbReference type="SAM" id="MobiDB-lite"/>
    </source>
</evidence>
<reference evidence="2" key="1">
    <citation type="submission" date="2023-03" db="UniProtKB">
        <authorList>
            <consortium name="EnsemblPlants"/>
        </authorList>
    </citation>
    <scope>IDENTIFICATION</scope>
</reference>
<dbReference type="AlphaFoldDB" id="A0A9I9CUM1"/>
<sequence length="88" mass="9584">MGFAVREQRQIKVHSHGQGKTNDESGFCGGESGFHGRGKLHMDEESFMDVSFNSSGAGTLDGFRTETRTDLAKDAEVVVDECDRRSSG</sequence>
<proteinExistence type="predicted"/>
<organism evidence="2">
    <name type="scientific">Cucumis melo</name>
    <name type="common">Muskmelon</name>
    <dbReference type="NCBI Taxonomy" id="3656"/>
    <lineage>
        <taxon>Eukaryota</taxon>
        <taxon>Viridiplantae</taxon>
        <taxon>Streptophyta</taxon>
        <taxon>Embryophyta</taxon>
        <taxon>Tracheophyta</taxon>
        <taxon>Spermatophyta</taxon>
        <taxon>Magnoliopsida</taxon>
        <taxon>eudicotyledons</taxon>
        <taxon>Gunneridae</taxon>
        <taxon>Pentapetalae</taxon>
        <taxon>rosids</taxon>
        <taxon>fabids</taxon>
        <taxon>Cucurbitales</taxon>
        <taxon>Cucurbitaceae</taxon>
        <taxon>Benincaseae</taxon>
        <taxon>Cucumis</taxon>
    </lineage>
</organism>
<feature type="region of interest" description="Disordered" evidence="1">
    <location>
        <begin position="1"/>
        <end position="32"/>
    </location>
</feature>